<feature type="transmembrane region" description="Helical" evidence="1">
    <location>
        <begin position="289"/>
        <end position="309"/>
    </location>
</feature>
<accession>A0A0N4VJV6</accession>
<keyword evidence="1" id="KW-0472">Membrane</keyword>
<dbReference type="GO" id="GO:0000271">
    <property type="term" value="P:polysaccharide biosynthetic process"/>
    <property type="evidence" value="ECO:0007669"/>
    <property type="project" value="TreeGrafter"/>
</dbReference>
<feature type="transmembrane region" description="Helical" evidence="1">
    <location>
        <begin position="184"/>
        <end position="201"/>
    </location>
</feature>
<keyword evidence="4" id="KW-1185">Reference proteome</keyword>
<dbReference type="WBParaSite" id="EVEC_0001112701-mRNA-1">
    <property type="protein sequence ID" value="EVEC_0001112701-mRNA-1"/>
    <property type="gene ID" value="EVEC_0001112701"/>
</dbReference>
<feature type="transmembrane region" description="Helical" evidence="1">
    <location>
        <begin position="28"/>
        <end position="45"/>
    </location>
</feature>
<evidence type="ECO:0000256" key="1">
    <source>
        <dbReference type="SAM" id="Phobius"/>
    </source>
</evidence>
<sequence length="325" mass="37623">MIADNEEVKDHVTGVSDKKVNSNKRRDIQGLRGLAIIYVLAFHLYPQLFPYGFLGVDIFFVISGYLITMTLLREKSFTLTSFLVFYKRRVKRIFPAYYLMLFFVLTFSYYLLAAGDYFTLQVDSLWALGFLTNIQEYLQNQNYFAEMSNYDFLLHTWSLAVEIQFYIIVPVLTMLLSIPFVGKILWSFFFAASLYCNVVTFGPLQNTPLLVAGLFSLSPIVFVLPLHTTFLRLTCTLGAAAVIYLGNEFTDKYILGNSYLYFIGEISYSVYLYHWPIIMFMMYNTRDNAMQIGGIVIKNNTFLLIYVVVKLLRSIFLINDCFSTH</sequence>
<dbReference type="InterPro" id="IPR050879">
    <property type="entry name" value="Acyltransferase_3"/>
</dbReference>
<evidence type="ECO:0000313" key="3">
    <source>
        <dbReference type="EMBL" id="VDD95701.1"/>
    </source>
</evidence>
<feature type="transmembrane region" description="Helical" evidence="1">
    <location>
        <begin position="51"/>
        <end position="72"/>
    </location>
</feature>
<proteinExistence type="predicted"/>
<evidence type="ECO:0000259" key="2">
    <source>
        <dbReference type="Pfam" id="PF01757"/>
    </source>
</evidence>
<feature type="transmembrane region" description="Helical" evidence="1">
    <location>
        <begin position="159"/>
        <end position="178"/>
    </location>
</feature>
<keyword evidence="1" id="KW-0812">Transmembrane</keyword>
<reference evidence="3 4" key="2">
    <citation type="submission" date="2018-10" db="EMBL/GenBank/DDBJ databases">
        <authorList>
            <consortium name="Pathogen Informatics"/>
        </authorList>
    </citation>
    <scope>NUCLEOTIDE SEQUENCE [LARGE SCALE GENOMIC DNA]</scope>
</reference>
<dbReference type="Pfam" id="PF01757">
    <property type="entry name" value="Acyl_transf_3"/>
    <property type="match status" value="1"/>
</dbReference>
<feature type="transmembrane region" description="Helical" evidence="1">
    <location>
        <begin position="230"/>
        <end position="247"/>
    </location>
</feature>
<reference evidence="5" key="1">
    <citation type="submission" date="2017-02" db="UniProtKB">
        <authorList>
            <consortium name="WormBaseParasite"/>
        </authorList>
    </citation>
    <scope>IDENTIFICATION</scope>
</reference>
<dbReference type="GO" id="GO:0016020">
    <property type="term" value="C:membrane"/>
    <property type="evidence" value="ECO:0007669"/>
    <property type="project" value="TreeGrafter"/>
</dbReference>
<evidence type="ECO:0000313" key="4">
    <source>
        <dbReference type="Proteomes" id="UP000274131"/>
    </source>
</evidence>
<evidence type="ECO:0000313" key="5">
    <source>
        <dbReference type="WBParaSite" id="EVEC_0001112701-mRNA-1"/>
    </source>
</evidence>
<dbReference type="EMBL" id="UXUI01010862">
    <property type="protein sequence ID" value="VDD95701.1"/>
    <property type="molecule type" value="Genomic_DNA"/>
</dbReference>
<dbReference type="PANTHER" id="PTHR23028">
    <property type="entry name" value="ACETYLTRANSFERASE"/>
    <property type="match status" value="1"/>
</dbReference>
<organism evidence="5">
    <name type="scientific">Enterobius vermicularis</name>
    <name type="common">Human pinworm</name>
    <dbReference type="NCBI Taxonomy" id="51028"/>
    <lineage>
        <taxon>Eukaryota</taxon>
        <taxon>Metazoa</taxon>
        <taxon>Ecdysozoa</taxon>
        <taxon>Nematoda</taxon>
        <taxon>Chromadorea</taxon>
        <taxon>Rhabditida</taxon>
        <taxon>Spirurina</taxon>
        <taxon>Oxyuridomorpha</taxon>
        <taxon>Oxyuroidea</taxon>
        <taxon>Oxyuridae</taxon>
        <taxon>Enterobius</taxon>
    </lineage>
</organism>
<feature type="domain" description="Acyltransferase 3" evidence="2">
    <location>
        <begin position="27"/>
        <end position="214"/>
    </location>
</feature>
<dbReference type="OrthoDB" id="10061508at2759"/>
<dbReference type="AlphaFoldDB" id="A0A0N4VJV6"/>
<dbReference type="GO" id="GO:0016747">
    <property type="term" value="F:acyltransferase activity, transferring groups other than amino-acyl groups"/>
    <property type="evidence" value="ECO:0007669"/>
    <property type="project" value="InterPro"/>
</dbReference>
<feature type="transmembrane region" description="Helical" evidence="1">
    <location>
        <begin position="93"/>
        <end position="112"/>
    </location>
</feature>
<keyword evidence="1" id="KW-1133">Transmembrane helix</keyword>
<dbReference type="PANTHER" id="PTHR23028:SF53">
    <property type="entry name" value="ACYL_TRANSF_3 DOMAIN-CONTAINING PROTEIN"/>
    <property type="match status" value="1"/>
</dbReference>
<dbReference type="Proteomes" id="UP000274131">
    <property type="component" value="Unassembled WGS sequence"/>
</dbReference>
<name>A0A0N4VJV6_ENTVE</name>
<feature type="transmembrane region" description="Helical" evidence="1">
    <location>
        <begin position="259"/>
        <end position="283"/>
    </location>
</feature>
<gene>
    <name evidence="3" type="ORF">EVEC_LOCUS10452</name>
</gene>
<dbReference type="InterPro" id="IPR002656">
    <property type="entry name" value="Acyl_transf_3_dom"/>
</dbReference>
<protein>
    <submittedName>
        <fullName evidence="5">Acyl_transf_3 domain-containing protein</fullName>
    </submittedName>
</protein>